<evidence type="ECO:0000256" key="5">
    <source>
        <dbReference type="HAMAP-Rule" id="MF_01326"/>
    </source>
</evidence>
<keyword evidence="5" id="KW-0694">RNA-binding</keyword>
<comment type="function">
    <text evidence="5">One of two assembly initiator proteins, it binds directly to the 5'-end of the 23S rRNA, where it nucleates assembly of the 50S subunit.</text>
</comment>
<keyword evidence="2 5" id="KW-0689">Ribosomal protein</keyword>
<evidence type="ECO:0000313" key="7">
    <source>
        <dbReference type="EMBL" id="MBL6818235.1"/>
    </source>
</evidence>
<evidence type="ECO:0000256" key="1">
    <source>
        <dbReference type="ARBA" id="ARBA00010618"/>
    </source>
</evidence>
<comment type="subunit">
    <text evidence="5">Part of the 50S ribosomal subunit.</text>
</comment>
<dbReference type="GO" id="GO:0006412">
    <property type="term" value="P:translation"/>
    <property type="evidence" value="ECO:0007669"/>
    <property type="project" value="UniProtKB-UniRule"/>
</dbReference>
<dbReference type="InterPro" id="IPR008991">
    <property type="entry name" value="Translation_prot_SH3-like_sf"/>
</dbReference>
<organism evidence="7 8">
    <name type="scientific">SAR86 cluster bacterium</name>
    <dbReference type="NCBI Taxonomy" id="2030880"/>
    <lineage>
        <taxon>Bacteria</taxon>
        <taxon>Pseudomonadati</taxon>
        <taxon>Pseudomonadota</taxon>
        <taxon>Gammaproteobacteria</taxon>
        <taxon>SAR86 cluster</taxon>
    </lineage>
</organism>
<dbReference type="InterPro" id="IPR057264">
    <property type="entry name" value="Ribosomal_uL24_C"/>
</dbReference>
<dbReference type="GO" id="GO:1990904">
    <property type="term" value="C:ribonucleoprotein complex"/>
    <property type="evidence" value="ECO:0007669"/>
    <property type="project" value="UniProtKB-KW"/>
</dbReference>
<dbReference type="EMBL" id="JADHQD010000009">
    <property type="protein sequence ID" value="MBL6818235.1"/>
    <property type="molecule type" value="Genomic_DNA"/>
</dbReference>
<proteinExistence type="inferred from homology"/>
<accession>A0A937I535</accession>
<gene>
    <name evidence="5 7" type="primary">rplX</name>
    <name evidence="7" type="ORF">ISQ64_02390</name>
</gene>
<keyword evidence="3 5" id="KW-0687">Ribonucleoprotein</keyword>
<evidence type="ECO:0000256" key="4">
    <source>
        <dbReference type="ARBA" id="ARBA00035206"/>
    </source>
</evidence>
<dbReference type="HAMAP" id="MF_01326_B">
    <property type="entry name" value="Ribosomal_uL24_B"/>
    <property type="match status" value="1"/>
</dbReference>
<dbReference type="Gene3D" id="2.30.30.30">
    <property type="match status" value="1"/>
</dbReference>
<dbReference type="Proteomes" id="UP000711391">
    <property type="component" value="Unassembled WGS sequence"/>
</dbReference>
<comment type="similarity">
    <text evidence="1 5">Belongs to the universal ribosomal protein uL24 family.</text>
</comment>
<evidence type="ECO:0000256" key="3">
    <source>
        <dbReference type="ARBA" id="ARBA00023274"/>
    </source>
</evidence>
<dbReference type="AlphaFoldDB" id="A0A937I535"/>
<dbReference type="InterPro" id="IPR041988">
    <property type="entry name" value="Ribosomal_uL24_KOW"/>
</dbReference>
<protein>
    <recommendedName>
        <fullName evidence="4 5">Large ribosomal subunit protein uL24</fullName>
    </recommendedName>
</protein>
<dbReference type="Pfam" id="PF17136">
    <property type="entry name" value="ribosomal_L24"/>
    <property type="match status" value="1"/>
</dbReference>
<feature type="domain" description="Large ribosomal subunit protein uL24 C-terminal" evidence="6">
    <location>
        <begin position="42"/>
        <end position="107"/>
    </location>
</feature>
<dbReference type="NCBIfam" id="TIGR01079">
    <property type="entry name" value="rplX_bact"/>
    <property type="match status" value="1"/>
</dbReference>
<dbReference type="PANTHER" id="PTHR12903">
    <property type="entry name" value="MITOCHONDRIAL RIBOSOMAL PROTEIN L24"/>
    <property type="match status" value="1"/>
</dbReference>
<reference evidence="7" key="1">
    <citation type="submission" date="2020-10" db="EMBL/GenBank/DDBJ databases">
        <title>Microbiome of the Black Sea water column analyzed by genome centric metagenomics.</title>
        <authorList>
            <person name="Cabello-Yeves P.J."/>
            <person name="Callieri C."/>
            <person name="Picazo A."/>
            <person name="Mehrshad M."/>
            <person name="Haro-Moreno J.M."/>
            <person name="Roda-Garcia J."/>
            <person name="Dzembekova N."/>
            <person name="Slabakova V."/>
            <person name="Slabakova N."/>
            <person name="Moncheva S."/>
            <person name="Rodriguez-Valera F."/>
        </authorList>
    </citation>
    <scope>NUCLEOTIDE SEQUENCE</scope>
    <source>
        <strain evidence="7">BS307-5m-G50</strain>
    </source>
</reference>
<evidence type="ECO:0000313" key="8">
    <source>
        <dbReference type="Proteomes" id="UP000711391"/>
    </source>
</evidence>
<evidence type="ECO:0000259" key="6">
    <source>
        <dbReference type="Pfam" id="PF17136"/>
    </source>
</evidence>
<name>A0A937I535_9GAMM</name>
<dbReference type="GO" id="GO:0019843">
    <property type="term" value="F:rRNA binding"/>
    <property type="evidence" value="ECO:0007669"/>
    <property type="project" value="UniProtKB-UniRule"/>
</dbReference>
<comment type="caution">
    <text evidence="7">The sequence shown here is derived from an EMBL/GenBank/DDBJ whole genome shotgun (WGS) entry which is preliminary data.</text>
</comment>
<dbReference type="GO" id="GO:0003735">
    <property type="term" value="F:structural constituent of ribosome"/>
    <property type="evidence" value="ECO:0007669"/>
    <property type="project" value="InterPro"/>
</dbReference>
<dbReference type="CDD" id="cd06089">
    <property type="entry name" value="KOW_RPL26"/>
    <property type="match status" value="1"/>
</dbReference>
<dbReference type="InterPro" id="IPR003256">
    <property type="entry name" value="Ribosomal_uL24"/>
</dbReference>
<dbReference type="InterPro" id="IPR014722">
    <property type="entry name" value="Rib_uL2_dom2"/>
</dbReference>
<dbReference type="GO" id="GO:0005840">
    <property type="term" value="C:ribosome"/>
    <property type="evidence" value="ECO:0007669"/>
    <property type="project" value="UniProtKB-KW"/>
</dbReference>
<keyword evidence="5" id="KW-0699">rRNA-binding</keyword>
<sequence length="108" mass="11801">MITPTKLRTGDEVIVVAGKDLGKKGTLRKILKTKNKGIVTGINMVKKHTKPNPEMGVTGGVVEQEAAIALSNLAIWNPGKKSKDKISYSTNKEGKKIRLFKSDNKEIK</sequence>
<dbReference type="SUPFAM" id="SSF50104">
    <property type="entry name" value="Translation proteins SH3-like domain"/>
    <property type="match status" value="1"/>
</dbReference>
<comment type="function">
    <text evidence="5">One of the proteins that surrounds the polypeptide exit tunnel on the outside of the subunit.</text>
</comment>
<evidence type="ECO:0000256" key="2">
    <source>
        <dbReference type="ARBA" id="ARBA00022980"/>
    </source>
</evidence>